<comment type="caution">
    <text evidence="1">The sequence shown here is derived from an EMBL/GenBank/DDBJ whole genome shotgun (WGS) entry which is preliminary data.</text>
</comment>
<evidence type="ECO:0000313" key="2">
    <source>
        <dbReference type="Proteomes" id="UP000828390"/>
    </source>
</evidence>
<accession>A0A9D4BNU5</accession>
<sequence length="111" mass="11945">MIGSTTTTTTVLTASQGVVIMTSTATTGQTLVPQGTPTLTRCEPARVPQGPCQKGDRKCLSILQSCMTIPVPATRITMVTNTTVTDGTRMYRRGSKQLRTLYHSVKPQRSS</sequence>
<reference evidence="1" key="2">
    <citation type="submission" date="2020-11" db="EMBL/GenBank/DDBJ databases">
        <authorList>
            <person name="McCartney M.A."/>
            <person name="Auch B."/>
            <person name="Kono T."/>
            <person name="Mallez S."/>
            <person name="Becker A."/>
            <person name="Gohl D.M."/>
            <person name="Silverstein K.A.T."/>
            <person name="Koren S."/>
            <person name="Bechman K.B."/>
            <person name="Herman A."/>
            <person name="Abrahante J.E."/>
            <person name="Garbe J."/>
        </authorList>
    </citation>
    <scope>NUCLEOTIDE SEQUENCE</scope>
    <source>
        <strain evidence="1">Duluth1</strain>
        <tissue evidence="1">Whole animal</tissue>
    </source>
</reference>
<proteinExistence type="predicted"/>
<dbReference type="EMBL" id="JAIWYP010000014">
    <property type="protein sequence ID" value="KAH3710851.1"/>
    <property type="molecule type" value="Genomic_DNA"/>
</dbReference>
<keyword evidence="2" id="KW-1185">Reference proteome</keyword>
<protein>
    <submittedName>
        <fullName evidence="1">Uncharacterized protein</fullName>
    </submittedName>
</protein>
<gene>
    <name evidence="1" type="ORF">DPMN_070346</name>
</gene>
<name>A0A9D4BNU5_DREPO</name>
<evidence type="ECO:0000313" key="1">
    <source>
        <dbReference type="EMBL" id="KAH3710851.1"/>
    </source>
</evidence>
<reference evidence="1" key="1">
    <citation type="journal article" date="2019" name="bioRxiv">
        <title>The Genome of the Zebra Mussel, Dreissena polymorpha: A Resource for Invasive Species Research.</title>
        <authorList>
            <person name="McCartney M.A."/>
            <person name="Auch B."/>
            <person name="Kono T."/>
            <person name="Mallez S."/>
            <person name="Zhang Y."/>
            <person name="Obille A."/>
            <person name="Becker A."/>
            <person name="Abrahante J.E."/>
            <person name="Garbe J."/>
            <person name="Badalamenti J.P."/>
            <person name="Herman A."/>
            <person name="Mangelson H."/>
            <person name="Liachko I."/>
            <person name="Sullivan S."/>
            <person name="Sone E.D."/>
            <person name="Koren S."/>
            <person name="Silverstein K.A.T."/>
            <person name="Beckman K.B."/>
            <person name="Gohl D.M."/>
        </authorList>
    </citation>
    <scope>NUCLEOTIDE SEQUENCE</scope>
    <source>
        <strain evidence="1">Duluth1</strain>
        <tissue evidence="1">Whole animal</tissue>
    </source>
</reference>
<organism evidence="1 2">
    <name type="scientific">Dreissena polymorpha</name>
    <name type="common">Zebra mussel</name>
    <name type="synonym">Mytilus polymorpha</name>
    <dbReference type="NCBI Taxonomy" id="45954"/>
    <lineage>
        <taxon>Eukaryota</taxon>
        <taxon>Metazoa</taxon>
        <taxon>Spiralia</taxon>
        <taxon>Lophotrochozoa</taxon>
        <taxon>Mollusca</taxon>
        <taxon>Bivalvia</taxon>
        <taxon>Autobranchia</taxon>
        <taxon>Heteroconchia</taxon>
        <taxon>Euheterodonta</taxon>
        <taxon>Imparidentia</taxon>
        <taxon>Neoheterodontei</taxon>
        <taxon>Myida</taxon>
        <taxon>Dreissenoidea</taxon>
        <taxon>Dreissenidae</taxon>
        <taxon>Dreissena</taxon>
    </lineage>
</organism>
<dbReference type="Proteomes" id="UP000828390">
    <property type="component" value="Unassembled WGS sequence"/>
</dbReference>
<dbReference type="AlphaFoldDB" id="A0A9D4BNU5"/>